<dbReference type="Pfam" id="PF19291">
    <property type="entry name" value="TREH_N"/>
    <property type="match status" value="1"/>
</dbReference>
<dbReference type="PANTHER" id="PTHR31616:SF10">
    <property type="entry name" value="TREHALASE"/>
    <property type="match status" value="1"/>
</dbReference>
<dbReference type="SUPFAM" id="SSF48208">
    <property type="entry name" value="Six-hairpin glycosidases"/>
    <property type="match status" value="1"/>
</dbReference>
<evidence type="ECO:0000313" key="4">
    <source>
        <dbReference type="Proteomes" id="UP000780875"/>
    </source>
</evidence>
<sequence>MSEPGHDIAVLPETLRDYALVADGERGALVGPRGDIAFLCAPRWHDDAVFCQLLGGAGSYAIQPDDPRFVWGGAYEAGTLIWRSRWLVGGSVVECRDALAFPGDPDRVTLLRRVEAVRGDASIRVFLSCRAGFGSEAMRLRPTTNNCWSGRTGDLHLRWTGAPVSSARSGAADGAVELSMAVAEGTSHDLVLEISRQRFEDPPVAPARLWTRTERAWRDAVGPDQGSVAPRDATHARAVLRGLSSRSGALVAAATTSLPERADRGRDYDYRFAWIRDQCIVGQAAATAGDDGLTRSAVAFVGARLREDGDRLVPAYTVDGDPIARQRRLDLPGYPGAPRVLSGNRVRSQFQLDAFGEALLLFAAADRRDLLDADGWRAAEQAVAAITARHREPGAGIWEVEPRRWAHSRLICAAGLRAVADRRETRADEWRRLADHLVTETERECGHPDGRWQRSPDDRNVDAALLLPGLRGAVPVDHPAYVATWRAIDEALSEDGYVYRFRQQPGPLHEAEGAFLLCGFLMAQATHQQGHPLAAARWFERSRAAVGPPGLFTEEFDVERRQLRGNLPQAFVHAALLETAHALTD</sequence>
<proteinExistence type="predicted"/>
<dbReference type="InterPro" id="IPR011613">
    <property type="entry name" value="GH15-like"/>
</dbReference>
<reference evidence="3 4" key="1">
    <citation type="submission" date="2021-09" db="EMBL/GenBank/DDBJ databases">
        <title>Whole genome sequence of Nocardioides sp. GBK3QG-3.</title>
        <authorList>
            <person name="Tuo L."/>
        </authorList>
    </citation>
    <scope>NUCLEOTIDE SEQUENCE [LARGE SCALE GENOMIC DNA]</scope>
    <source>
        <strain evidence="3 4">GBK3QG-3</strain>
    </source>
</reference>
<dbReference type="PANTHER" id="PTHR31616">
    <property type="entry name" value="TREHALASE"/>
    <property type="match status" value="1"/>
</dbReference>
<dbReference type="Pfam" id="PF00723">
    <property type="entry name" value="Glyco_hydro_15"/>
    <property type="match status" value="1"/>
</dbReference>
<feature type="domain" description="GH15-like" evidence="1">
    <location>
        <begin position="246"/>
        <end position="580"/>
    </location>
</feature>
<dbReference type="EMBL" id="JAIQZJ010000017">
    <property type="protein sequence ID" value="MBZ5740775.1"/>
    <property type="molecule type" value="Genomic_DNA"/>
</dbReference>
<dbReference type="InterPro" id="IPR008928">
    <property type="entry name" value="6-hairpin_glycosidase_sf"/>
</dbReference>
<dbReference type="InterPro" id="IPR012341">
    <property type="entry name" value="6hp_glycosidase-like_sf"/>
</dbReference>
<gene>
    <name evidence="3" type="ORF">K8U61_21575</name>
</gene>
<accession>A0ABS7UIZ1</accession>
<comment type="caution">
    <text evidence="3">The sequence shown here is derived from an EMBL/GenBank/DDBJ whole genome shotgun (WGS) entry which is preliminary data.</text>
</comment>
<dbReference type="Proteomes" id="UP000780875">
    <property type="component" value="Unassembled WGS sequence"/>
</dbReference>
<evidence type="ECO:0000259" key="2">
    <source>
        <dbReference type="Pfam" id="PF19291"/>
    </source>
</evidence>
<feature type="domain" description="Trehalase-like N-terminal" evidence="2">
    <location>
        <begin position="18"/>
        <end position="194"/>
    </location>
</feature>
<evidence type="ECO:0000313" key="3">
    <source>
        <dbReference type="EMBL" id="MBZ5740775.1"/>
    </source>
</evidence>
<dbReference type="Gene3D" id="1.50.10.10">
    <property type="match status" value="1"/>
</dbReference>
<name>A0ABS7UIZ1_9ACTN</name>
<protein>
    <submittedName>
        <fullName evidence="3">DUF5911 domain-containing protein</fullName>
    </submittedName>
</protein>
<dbReference type="InterPro" id="IPR045582">
    <property type="entry name" value="Trehalase-like_N"/>
</dbReference>
<organism evidence="3 4">
    <name type="scientific">Nocardioides mangrovi</name>
    <dbReference type="NCBI Taxonomy" id="2874580"/>
    <lineage>
        <taxon>Bacteria</taxon>
        <taxon>Bacillati</taxon>
        <taxon>Actinomycetota</taxon>
        <taxon>Actinomycetes</taxon>
        <taxon>Propionibacteriales</taxon>
        <taxon>Nocardioidaceae</taxon>
        <taxon>Nocardioides</taxon>
    </lineage>
</organism>
<dbReference type="RefSeq" id="WP_224125134.1">
    <property type="nucleotide sequence ID" value="NZ_JAIQZJ010000017.1"/>
</dbReference>
<evidence type="ECO:0000259" key="1">
    <source>
        <dbReference type="Pfam" id="PF00723"/>
    </source>
</evidence>
<keyword evidence="4" id="KW-1185">Reference proteome</keyword>